<organism evidence="1 2">
    <name type="scientific">Streptomyces spororaveus</name>
    <dbReference type="NCBI Taxonomy" id="284039"/>
    <lineage>
        <taxon>Bacteria</taxon>
        <taxon>Bacillati</taxon>
        <taxon>Actinomycetota</taxon>
        <taxon>Actinomycetes</taxon>
        <taxon>Kitasatosporales</taxon>
        <taxon>Streptomycetaceae</taxon>
        <taxon>Streptomyces</taxon>
    </lineage>
</organism>
<proteinExistence type="predicted"/>
<evidence type="ECO:0000313" key="1">
    <source>
        <dbReference type="EMBL" id="GHI76630.1"/>
    </source>
</evidence>
<evidence type="ECO:0000313" key="2">
    <source>
        <dbReference type="Proteomes" id="UP000608522"/>
    </source>
</evidence>
<dbReference type="RefSeq" id="WP_202198779.1">
    <property type="nucleotide sequence ID" value="NZ_BAAATO010000021.1"/>
</dbReference>
<reference evidence="2" key="1">
    <citation type="submission" date="2023-07" db="EMBL/GenBank/DDBJ databases">
        <title>Whole genome shotgun sequence of Streptomyces spororaveus NBRC 15456.</title>
        <authorList>
            <person name="Komaki H."/>
            <person name="Tamura T."/>
        </authorList>
    </citation>
    <scope>NUCLEOTIDE SEQUENCE [LARGE SCALE GENOMIC DNA]</scope>
    <source>
        <strain evidence="2">NBRC 15456</strain>
    </source>
</reference>
<keyword evidence="2" id="KW-1185">Reference proteome</keyword>
<accession>A0ABQ3T8C7</accession>
<comment type="caution">
    <text evidence="1">The sequence shown here is derived from an EMBL/GenBank/DDBJ whole genome shotgun (WGS) entry which is preliminary data.</text>
</comment>
<dbReference type="EMBL" id="BNED01000005">
    <property type="protein sequence ID" value="GHI76630.1"/>
    <property type="molecule type" value="Genomic_DNA"/>
</dbReference>
<sequence length="206" mass="22135">MTRQSSLPPVWFRLPPGFYDIGPEDRATLDAFTEALGGPGAQQQLSPLMDGLEGLAQHEVVHTAFGFHPEEPTGVATSLFSLTVRRIEQPNPRLAAARAALAIARSPLWTSTDRRFIDLPSARPCCLVAGTISLPDADQCPFQARVVTVHPDGLHLLVLDLTSASTQHADAYTDILEAVAHTLGFSDPSAHQPTVSGTSRILEVLL</sequence>
<name>A0ABQ3T8C7_9ACTN</name>
<gene>
    <name evidence="1" type="ORF">Sspor_21910</name>
</gene>
<protein>
    <submittedName>
        <fullName evidence="1">Uncharacterized protein</fullName>
    </submittedName>
</protein>
<dbReference type="Proteomes" id="UP000608522">
    <property type="component" value="Unassembled WGS sequence"/>
</dbReference>